<reference evidence="1" key="1">
    <citation type="submission" date="2022-03" db="EMBL/GenBank/DDBJ databases">
        <authorList>
            <person name="Martin H S."/>
        </authorList>
    </citation>
    <scope>NUCLEOTIDE SEQUENCE</scope>
</reference>
<protein>
    <submittedName>
        <fullName evidence="1">Uncharacterized protein</fullName>
    </submittedName>
</protein>
<dbReference type="EMBL" id="OW152824">
    <property type="protein sequence ID" value="CAH2040880.1"/>
    <property type="molecule type" value="Genomic_DNA"/>
</dbReference>
<evidence type="ECO:0000313" key="1">
    <source>
        <dbReference type="EMBL" id="CAH2040880.1"/>
    </source>
</evidence>
<name>A0ABN8HWS1_9NEOP</name>
<keyword evidence="2" id="KW-1185">Reference proteome</keyword>
<organism evidence="1 2">
    <name type="scientific">Iphiclides podalirius</name>
    <name type="common">scarce swallowtail</name>
    <dbReference type="NCBI Taxonomy" id="110791"/>
    <lineage>
        <taxon>Eukaryota</taxon>
        <taxon>Metazoa</taxon>
        <taxon>Ecdysozoa</taxon>
        <taxon>Arthropoda</taxon>
        <taxon>Hexapoda</taxon>
        <taxon>Insecta</taxon>
        <taxon>Pterygota</taxon>
        <taxon>Neoptera</taxon>
        <taxon>Endopterygota</taxon>
        <taxon>Lepidoptera</taxon>
        <taxon>Glossata</taxon>
        <taxon>Ditrysia</taxon>
        <taxon>Papilionoidea</taxon>
        <taxon>Papilionidae</taxon>
        <taxon>Papilioninae</taxon>
        <taxon>Iphiclides</taxon>
    </lineage>
</organism>
<accession>A0ABN8HWS1</accession>
<proteinExistence type="predicted"/>
<sequence length="94" mass="10410">MKDLNRNGLSTYSASEIRDYYLAAANRWRGVCSGAAIGRSHPAVTAPRLYRDSTIDEPTTFYERGRATSLRASVPLALVHPHKSDRDSDAVSRD</sequence>
<feature type="non-terminal residue" evidence="1">
    <location>
        <position position="1"/>
    </location>
</feature>
<gene>
    <name evidence="1" type="ORF">IPOD504_LOCUS2868</name>
</gene>
<dbReference type="Proteomes" id="UP000837857">
    <property type="component" value="Chromosome 12"/>
</dbReference>
<evidence type="ECO:0000313" key="2">
    <source>
        <dbReference type="Proteomes" id="UP000837857"/>
    </source>
</evidence>